<comment type="caution">
    <text evidence="2">The sequence shown here is derived from an EMBL/GenBank/DDBJ whole genome shotgun (WGS) entry which is preliminary data.</text>
</comment>
<name>A0A7V7QNK5_9FIRM</name>
<proteinExistence type="predicted"/>
<feature type="transmembrane region" description="Helical" evidence="1">
    <location>
        <begin position="42"/>
        <end position="61"/>
    </location>
</feature>
<dbReference type="OrthoDB" id="2054616at2"/>
<keyword evidence="1" id="KW-0472">Membrane</keyword>
<evidence type="ECO:0000313" key="3">
    <source>
        <dbReference type="Proteomes" id="UP000461768"/>
    </source>
</evidence>
<sequence length="149" mass="17889">MLCLGKIKSIINTFSYITTCVIIGTAIYIKVFWQNTQLTVDILWQILSVSLLCSLGNVLYFDNHKELDEKSLKKRFLIRIIVHYLYINCIVIGFGLIYEWFYLDRIDMMVSIFIMILFIFILIWFTNFLRDKELAEQLNEKLKEYYKKE</sequence>
<dbReference type="InterPro" id="IPR021560">
    <property type="entry name" value="DUF3021"/>
</dbReference>
<dbReference type="Proteomes" id="UP000461768">
    <property type="component" value="Unassembled WGS sequence"/>
</dbReference>
<dbReference type="AlphaFoldDB" id="A0A7V7QNK5"/>
<keyword evidence="3" id="KW-1185">Reference proteome</keyword>
<reference evidence="2 3" key="2">
    <citation type="submission" date="2020-02" db="EMBL/GenBank/DDBJ databases">
        <title>Candidatus Galacturonibacter soehngenii shows hetero-acetogenic catabolism of galacturonic acid but lacks a canonical carbon monoxide dehydrogenase/acetyl-CoA synthase complex.</title>
        <authorList>
            <person name="Diender M."/>
            <person name="Stouten G.R."/>
            <person name="Petersen J.F."/>
            <person name="Nielsen P.H."/>
            <person name="Dueholm M.S."/>
            <person name="Pronk J.T."/>
            <person name="Van Loosdrecht M.C.M."/>
        </authorList>
    </citation>
    <scope>NUCLEOTIDE SEQUENCE [LARGE SCALE GENOMIC DNA]</scope>
    <source>
        <strain evidence="2">GalUA</strain>
    </source>
</reference>
<gene>
    <name evidence="2" type="ORF">F7O84_01675</name>
</gene>
<keyword evidence="1" id="KW-1133">Transmembrane helix</keyword>
<protein>
    <submittedName>
        <fullName evidence="2">DUF3021 family protein</fullName>
    </submittedName>
</protein>
<feature type="transmembrane region" description="Helical" evidence="1">
    <location>
        <begin position="108"/>
        <end position="129"/>
    </location>
</feature>
<evidence type="ECO:0000313" key="2">
    <source>
        <dbReference type="EMBL" id="KAB1440564.1"/>
    </source>
</evidence>
<organism evidence="2 3">
    <name type="scientific">Candidatus Galacturonatibacter soehngenii</name>
    <dbReference type="NCBI Taxonomy" id="2307010"/>
    <lineage>
        <taxon>Bacteria</taxon>
        <taxon>Bacillati</taxon>
        <taxon>Bacillota</taxon>
        <taxon>Clostridia</taxon>
        <taxon>Lachnospirales</taxon>
        <taxon>Lachnospiraceae</taxon>
        <taxon>Candidatus Galacturonatibacter</taxon>
    </lineage>
</organism>
<feature type="transmembrane region" description="Helical" evidence="1">
    <location>
        <begin position="12"/>
        <end position="30"/>
    </location>
</feature>
<keyword evidence="1" id="KW-0812">Transmembrane</keyword>
<feature type="transmembrane region" description="Helical" evidence="1">
    <location>
        <begin position="81"/>
        <end position="102"/>
    </location>
</feature>
<dbReference type="Pfam" id="PF11457">
    <property type="entry name" value="DUF3021"/>
    <property type="match status" value="1"/>
</dbReference>
<dbReference type="EMBL" id="WAGX01000003">
    <property type="protein sequence ID" value="KAB1440564.1"/>
    <property type="molecule type" value="Genomic_DNA"/>
</dbReference>
<reference evidence="2 3" key="1">
    <citation type="submission" date="2019-09" db="EMBL/GenBank/DDBJ databases">
        <authorList>
            <person name="Valk L.C."/>
        </authorList>
    </citation>
    <scope>NUCLEOTIDE SEQUENCE [LARGE SCALE GENOMIC DNA]</scope>
    <source>
        <strain evidence="2">GalUA</strain>
    </source>
</reference>
<evidence type="ECO:0000256" key="1">
    <source>
        <dbReference type="SAM" id="Phobius"/>
    </source>
</evidence>
<accession>A0A7V7QNK5</accession>